<dbReference type="Proteomes" id="UP001595617">
    <property type="component" value="Unassembled WGS sequence"/>
</dbReference>
<keyword evidence="1" id="KW-0732">Signal</keyword>
<reference evidence="3" key="1">
    <citation type="journal article" date="2019" name="Int. J. Syst. Evol. Microbiol.">
        <title>The Global Catalogue of Microorganisms (GCM) 10K type strain sequencing project: providing services to taxonomists for standard genome sequencing and annotation.</title>
        <authorList>
            <consortium name="The Broad Institute Genomics Platform"/>
            <consortium name="The Broad Institute Genome Sequencing Center for Infectious Disease"/>
            <person name="Wu L."/>
            <person name="Ma J."/>
        </authorList>
    </citation>
    <scope>NUCLEOTIDE SEQUENCE [LARGE SCALE GENOMIC DNA]</scope>
    <source>
        <strain evidence="3">IBRC 10765</strain>
    </source>
</reference>
<dbReference type="EMBL" id="JBHRYR010000002">
    <property type="protein sequence ID" value="MFC3851783.1"/>
    <property type="molecule type" value="Genomic_DNA"/>
</dbReference>
<comment type="caution">
    <text evidence="2">The sequence shown here is derived from an EMBL/GenBank/DDBJ whole genome shotgun (WGS) entry which is preliminary data.</text>
</comment>
<evidence type="ECO:0000256" key="1">
    <source>
        <dbReference type="SAM" id="SignalP"/>
    </source>
</evidence>
<sequence>MRVLTCGLFTLALCSGTQALDLNLTAGLDTNPMLSKKPGSQMPVSMLAVGAHWGLFRDLSPNTGWSAAVAVEGQGFQNTTSLSQLSVEIGITGHWQPTLGYRAPWYQASVQLTPVLVANDQRNTLDAALRASRHQRLTDRIAYEAGLSFQQAVAASSIFEHQRWGADGTAFYDFRAPRTPAFSSLFLSGTVLNGDFASARGYNPGGIGYGYKQVDDGLSDDLDGNWWVYRTQGLAYSVSGGIRYTLTAQYALDLFARHVALNSADGDYSAQQIGVSFAAALP</sequence>
<keyword evidence="3" id="KW-1185">Reference proteome</keyword>
<feature type="chain" id="PRO_5045141166" evidence="1">
    <location>
        <begin position="20"/>
        <end position="282"/>
    </location>
</feature>
<name>A0ABV7ZTB1_9GAMM</name>
<gene>
    <name evidence="2" type="ORF">ACFOOG_02955</name>
</gene>
<organism evidence="2 3">
    <name type="scientific">Saccharospirillum mangrovi</name>
    <dbReference type="NCBI Taxonomy" id="2161747"/>
    <lineage>
        <taxon>Bacteria</taxon>
        <taxon>Pseudomonadati</taxon>
        <taxon>Pseudomonadota</taxon>
        <taxon>Gammaproteobacteria</taxon>
        <taxon>Oceanospirillales</taxon>
        <taxon>Saccharospirillaceae</taxon>
        <taxon>Saccharospirillum</taxon>
    </lineage>
</organism>
<evidence type="ECO:0000313" key="2">
    <source>
        <dbReference type="EMBL" id="MFC3851783.1"/>
    </source>
</evidence>
<dbReference type="RefSeq" id="WP_380693185.1">
    <property type="nucleotide sequence ID" value="NZ_JBHRYR010000002.1"/>
</dbReference>
<protein>
    <submittedName>
        <fullName evidence="2">Uncharacterized protein</fullName>
    </submittedName>
</protein>
<proteinExistence type="predicted"/>
<feature type="signal peptide" evidence="1">
    <location>
        <begin position="1"/>
        <end position="19"/>
    </location>
</feature>
<evidence type="ECO:0000313" key="3">
    <source>
        <dbReference type="Proteomes" id="UP001595617"/>
    </source>
</evidence>
<accession>A0ABV7ZTB1</accession>